<dbReference type="EMBL" id="AIMB01000008">
    <property type="protein sequence ID" value="EJF89047.1"/>
    <property type="molecule type" value="Genomic_DNA"/>
</dbReference>
<evidence type="ECO:0000313" key="1">
    <source>
        <dbReference type="EMBL" id="EJF89047.1"/>
    </source>
</evidence>
<comment type="caution">
    <text evidence="1">The sequence shown here is derived from an EMBL/GenBank/DDBJ whole genome shotgun (WGS) entry which is preliminary data.</text>
</comment>
<gene>
    <name evidence="1" type="ORF">ME5_01598</name>
</gene>
<proteinExistence type="predicted"/>
<evidence type="ECO:0008006" key="3">
    <source>
        <dbReference type="Google" id="ProtNLM"/>
    </source>
</evidence>
<organism evidence="1 2">
    <name type="scientific">Bartonella tamiae Th239</name>
    <dbReference type="NCBI Taxonomy" id="1094558"/>
    <lineage>
        <taxon>Bacteria</taxon>
        <taxon>Pseudomonadati</taxon>
        <taxon>Pseudomonadota</taxon>
        <taxon>Alphaproteobacteria</taxon>
        <taxon>Hyphomicrobiales</taxon>
        <taxon>Bartonellaceae</taxon>
        <taxon>Bartonella</taxon>
    </lineage>
</organism>
<dbReference type="Proteomes" id="UP000008952">
    <property type="component" value="Unassembled WGS sequence"/>
</dbReference>
<keyword evidence="2" id="KW-1185">Reference proteome</keyword>
<dbReference type="RefSeq" id="WP_008040095.1">
    <property type="nucleotide sequence ID" value="NZ_JH725147.1"/>
</dbReference>
<protein>
    <recommendedName>
        <fullName evidence="3">Serine/threonine protein kinase</fullName>
    </recommendedName>
</protein>
<sequence>MKNLKHQKTFKQQETPQILQDFVVESVLKRDVFSETRVGHFVNTPNERIVHRIVTAAPWWSRPLAWILAKREIRALKKVYGQEGVPQLIAVDSDGLFRSWSEGTPLHLARPNTAEFYKTAHKILRCMRQMGITHNDLAKPQNWLMTPKGEASIIDFQLASTHKRKGMLYRYFAYEDFRHLIKQKKSFASHLLTPTEKRILNNRSWPSQLWLATGKRIYNFWTKGVFKWSDGEGTGDRIQEQASTIRQLLKQDENIHDLAFATYTLPAKGVGLYLFVETTHLDEKHIRNLLKGQKVELLQPVCRLPRREDGSIRDDVMKLIAMNEMTDLEDVLKRENDLEEIVRPIINDRLNFTDRRVYAYEKNR</sequence>
<dbReference type="HOGENOM" id="CLU_773100_0_0_5"/>
<dbReference type="SUPFAM" id="SSF56112">
    <property type="entry name" value="Protein kinase-like (PK-like)"/>
    <property type="match status" value="1"/>
</dbReference>
<dbReference type="STRING" id="1094558.ME5_01598"/>
<evidence type="ECO:0000313" key="2">
    <source>
        <dbReference type="Proteomes" id="UP000008952"/>
    </source>
</evidence>
<dbReference type="eggNOG" id="COG0515">
    <property type="taxonomic scope" value="Bacteria"/>
</dbReference>
<dbReference type="Gene3D" id="1.10.510.10">
    <property type="entry name" value="Transferase(Phosphotransferase) domain 1"/>
    <property type="match status" value="1"/>
</dbReference>
<dbReference type="OrthoDB" id="212517at2"/>
<dbReference type="AlphaFoldDB" id="J1JVQ5"/>
<accession>J1JVQ5</accession>
<name>J1JVQ5_9HYPH</name>
<reference evidence="1 2" key="1">
    <citation type="submission" date="2012-03" db="EMBL/GenBank/DDBJ databases">
        <title>The Genome Sequence of Bartonella tamiae Th239.</title>
        <authorList>
            <consortium name="The Broad Institute Genome Sequencing Platform"/>
            <consortium name="The Broad Institute Genome Sequencing Center for Infectious Disease"/>
            <person name="Feldgarden M."/>
            <person name="Kirby J."/>
            <person name="Kosoy M."/>
            <person name="Birtles R."/>
            <person name="Probert W.S."/>
            <person name="Chiaraviglio L."/>
            <person name="Young S.K."/>
            <person name="Zeng Q."/>
            <person name="Gargeya S."/>
            <person name="Fitzgerald M."/>
            <person name="Haas B."/>
            <person name="Abouelleil A."/>
            <person name="Alvarado L."/>
            <person name="Arachchi H.M."/>
            <person name="Berlin A."/>
            <person name="Chapman S.B."/>
            <person name="Gearin G."/>
            <person name="Goldberg J."/>
            <person name="Griggs A."/>
            <person name="Gujja S."/>
            <person name="Hansen M."/>
            <person name="Heiman D."/>
            <person name="Howarth C."/>
            <person name="Larimer J."/>
            <person name="Lui A."/>
            <person name="MacDonald P.J.P."/>
            <person name="McCowen C."/>
            <person name="Montmayeur A."/>
            <person name="Murphy C."/>
            <person name="Neiman D."/>
            <person name="Pearson M."/>
            <person name="Priest M."/>
            <person name="Roberts A."/>
            <person name="Saif S."/>
            <person name="Shea T."/>
            <person name="Sisk P."/>
            <person name="Stolte C."/>
            <person name="Sykes S."/>
            <person name="Wortman J."/>
            <person name="Nusbaum C."/>
            <person name="Birren B."/>
        </authorList>
    </citation>
    <scope>NUCLEOTIDE SEQUENCE [LARGE SCALE GENOMIC DNA]</scope>
    <source>
        <strain evidence="1 2">Th239</strain>
    </source>
</reference>
<dbReference type="PATRIC" id="fig|1094558.3.peg.1710"/>
<dbReference type="InterPro" id="IPR011009">
    <property type="entry name" value="Kinase-like_dom_sf"/>
</dbReference>